<dbReference type="InterPro" id="IPR013217">
    <property type="entry name" value="Methyltransf_12"/>
</dbReference>
<dbReference type="Gene3D" id="3.40.50.150">
    <property type="entry name" value="Vaccinia Virus protein VP39"/>
    <property type="match status" value="1"/>
</dbReference>
<keyword evidence="2" id="KW-0808">Transferase</keyword>
<dbReference type="KEGG" id="atl:Athai_02350"/>
<keyword evidence="2" id="KW-0489">Methyltransferase</keyword>
<dbReference type="InterPro" id="IPR029063">
    <property type="entry name" value="SAM-dependent_MTases_sf"/>
</dbReference>
<gene>
    <name evidence="2" type="ORF">Athai_02350</name>
</gene>
<keyword evidence="3" id="KW-1185">Reference proteome</keyword>
<name>A0A7R7DJT4_9ACTN</name>
<dbReference type="CDD" id="cd02440">
    <property type="entry name" value="AdoMet_MTases"/>
    <property type="match status" value="1"/>
</dbReference>
<organism evidence="2 3">
    <name type="scientific">Actinocatenispora thailandica</name>
    <dbReference type="NCBI Taxonomy" id="227318"/>
    <lineage>
        <taxon>Bacteria</taxon>
        <taxon>Bacillati</taxon>
        <taxon>Actinomycetota</taxon>
        <taxon>Actinomycetes</taxon>
        <taxon>Micromonosporales</taxon>
        <taxon>Micromonosporaceae</taxon>
        <taxon>Actinocatenispora</taxon>
    </lineage>
</organism>
<evidence type="ECO:0000313" key="3">
    <source>
        <dbReference type="Proteomes" id="UP000611640"/>
    </source>
</evidence>
<accession>A0A7R7DJT4</accession>
<dbReference type="Pfam" id="PF08242">
    <property type="entry name" value="Methyltransf_12"/>
    <property type="match status" value="1"/>
</dbReference>
<evidence type="ECO:0000313" key="2">
    <source>
        <dbReference type="EMBL" id="BCJ32732.1"/>
    </source>
</evidence>
<dbReference type="EMBL" id="AP023355">
    <property type="protein sequence ID" value="BCJ32732.1"/>
    <property type="molecule type" value="Genomic_DNA"/>
</dbReference>
<protein>
    <submittedName>
        <fullName evidence="2">SAM-dependent methyltransferase</fullName>
    </submittedName>
</protein>
<feature type="domain" description="Methyltransferase type 12" evidence="1">
    <location>
        <begin position="40"/>
        <end position="141"/>
    </location>
</feature>
<proteinExistence type="predicted"/>
<dbReference type="RefSeq" id="WP_203959742.1">
    <property type="nucleotide sequence ID" value="NZ_AP023355.1"/>
</dbReference>
<dbReference type="GO" id="GO:0008168">
    <property type="term" value="F:methyltransferase activity"/>
    <property type="evidence" value="ECO:0007669"/>
    <property type="project" value="UniProtKB-KW"/>
</dbReference>
<evidence type="ECO:0000259" key="1">
    <source>
        <dbReference type="Pfam" id="PF08242"/>
    </source>
</evidence>
<dbReference type="SUPFAM" id="SSF53335">
    <property type="entry name" value="S-adenosyl-L-methionine-dependent methyltransferases"/>
    <property type="match status" value="1"/>
</dbReference>
<dbReference type="AlphaFoldDB" id="A0A7R7DJT4"/>
<reference evidence="2 3" key="1">
    <citation type="submission" date="2020-08" db="EMBL/GenBank/DDBJ databases">
        <title>Whole genome shotgun sequence of Actinocatenispora thailandica NBRC 105041.</title>
        <authorList>
            <person name="Komaki H."/>
            <person name="Tamura T."/>
        </authorList>
    </citation>
    <scope>NUCLEOTIDE SEQUENCE [LARGE SCALE GENOMIC DNA]</scope>
    <source>
        <strain evidence="2 3">NBRC 105041</strain>
    </source>
</reference>
<dbReference type="Proteomes" id="UP000611640">
    <property type="component" value="Chromosome"/>
</dbReference>
<sequence>MDDTDTPPRLTRLTFHGPLSETRADRMVSRLSEGDPATVLDLGCGWGELMLRVLDAVPGATGVGIDRNAEDLDRGRHNATVRGLADRVEFVEESGHRTTREPADLVLCLNASHAVSDATPPRQTADALHQLRRLVTPGGRVLFGEGFWDRNPTPDELAAMWPDAHLDEQHDLATLVDVAAAAGFRPCWIETANTDEWDEFESGYLSDVDEWLAERPDHPLAAKTRTRVDAHRASWLRGYRNVLNIAYLTLIPVG</sequence>
<dbReference type="GO" id="GO:0032259">
    <property type="term" value="P:methylation"/>
    <property type="evidence" value="ECO:0007669"/>
    <property type="project" value="UniProtKB-KW"/>
</dbReference>